<dbReference type="Proteomes" id="UP000054481">
    <property type="component" value="Unassembled WGS sequence"/>
</dbReference>
<reference evidence="1 2" key="1">
    <citation type="journal article" date="2014" name="Genome Biol. Evol.">
        <title>Comparative genomics and transcriptomics analyses reveal divergent lifestyle features of nematode endoparasitic fungus Hirsutella minnesotensis.</title>
        <authorList>
            <person name="Lai Y."/>
            <person name="Liu K."/>
            <person name="Zhang X."/>
            <person name="Zhang X."/>
            <person name="Li K."/>
            <person name="Wang N."/>
            <person name="Shu C."/>
            <person name="Wu Y."/>
            <person name="Wang C."/>
            <person name="Bushley K.E."/>
            <person name="Xiang M."/>
            <person name="Liu X."/>
        </authorList>
    </citation>
    <scope>NUCLEOTIDE SEQUENCE [LARGE SCALE GENOMIC DNA]</scope>
    <source>
        <strain evidence="1 2">3608</strain>
    </source>
</reference>
<evidence type="ECO:0000313" key="1">
    <source>
        <dbReference type="EMBL" id="KJZ75414.1"/>
    </source>
</evidence>
<organism evidence="1 2">
    <name type="scientific">Hirsutella minnesotensis 3608</name>
    <dbReference type="NCBI Taxonomy" id="1043627"/>
    <lineage>
        <taxon>Eukaryota</taxon>
        <taxon>Fungi</taxon>
        <taxon>Dikarya</taxon>
        <taxon>Ascomycota</taxon>
        <taxon>Pezizomycotina</taxon>
        <taxon>Sordariomycetes</taxon>
        <taxon>Hypocreomycetidae</taxon>
        <taxon>Hypocreales</taxon>
        <taxon>Ophiocordycipitaceae</taxon>
        <taxon>Hirsutella</taxon>
    </lineage>
</organism>
<evidence type="ECO:0000313" key="2">
    <source>
        <dbReference type="Proteomes" id="UP000054481"/>
    </source>
</evidence>
<proteinExistence type="predicted"/>
<protein>
    <submittedName>
        <fullName evidence="1">Uncharacterized protein</fullName>
    </submittedName>
</protein>
<dbReference type="AlphaFoldDB" id="A0A0F8A5J0"/>
<dbReference type="OrthoDB" id="4497196at2759"/>
<keyword evidence="2" id="KW-1185">Reference proteome</keyword>
<name>A0A0F8A5J0_9HYPO</name>
<gene>
    <name evidence="1" type="ORF">HIM_05110</name>
</gene>
<sequence>MQSAYNTYKELGKEKSRAHIAFRAYKNQNKGYIPEHHLERLRLAVIWGEAAVREAEGRLTFIETYRSAYSCTAEIRAHIQAGTEATLSGRNAVKEARKNLENLWHSHSLAVDPDIFR</sequence>
<dbReference type="EMBL" id="KQ030517">
    <property type="protein sequence ID" value="KJZ75414.1"/>
    <property type="molecule type" value="Genomic_DNA"/>
</dbReference>
<accession>A0A0F8A5J0</accession>